<organism evidence="2 3">
    <name type="scientific">Pseudooceanicola atlanticus</name>
    <dbReference type="NCBI Taxonomy" id="1461694"/>
    <lineage>
        <taxon>Bacteria</taxon>
        <taxon>Pseudomonadati</taxon>
        <taxon>Pseudomonadota</taxon>
        <taxon>Alphaproteobacteria</taxon>
        <taxon>Rhodobacterales</taxon>
        <taxon>Paracoccaceae</taxon>
        <taxon>Pseudooceanicola</taxon>
    </lineage>
</organism>
<dbReference type="AlphaFoldDB" id="A0A0A0EGI5"/>
<name>A0A0A0EGI5_9RHOB</name>
<dbReference type="Proteomes" id="UP000030004">
    <property type="component" value="Unassembled WGS sequence"/>
</dbReference>
<dbReference type="Pfam" id="PF05257">
    <property type="entry name" value="CHAP"/>
    <property type="match status" value="1"/>
</dbReference>
<reference evidence="2 3" key="1">
    <citation type="journal article" date="2015" name="Antonie Van Leeuwenhoek">
        <title>Pseudooceanicola atlanticus gen. nov. sp. nov., isolated from surface seawater of the Atlantic Ocean and reclassification of Oceanicola batsensis, Oceanicola marinus, Oceanicola nitratireducens, Oceanicola nanhaiensis, Oceanicola antarcticus and Oceanicola flagellatus, as Pseudooceanicola batsensis comb. nov., Pseudooceanicola marinus comb. nov., Pseudooceanicola nitratireducens comb. nov., Pseudooceanicola nanhaiensis comb. nov., Pseudooceanicola antarcticus comb. nov., and Pseudooceanicola flagellatus comb. nov.</title>
        <authorList>
            <person name="Lai Q."/>
            <person name="Li G."/>
            <person name="Liu X."/>
            <person name="Du Y."/>
            <person name="Sun F."/>
            <person name="Shao Z."/>
        </authorList>
    </citation>
    <scope>NUCLEOTIDE SEQUENCE [LARGE SCALE GENOMIC DNA]</scope>
    <source>
        <strain evidence="2 3">22II-s11g</strain>
    </source>
</reference>
<evidence type="ECO:0000313" key="3">
    <source>
        <dbReference type="Proteomes" id="UP000030004"/>
    </source>
</evidence>
<dbReference type="PROSITE" id="PS51257">
    <property type="entry name" value="PROKAR_LIPOPROTEIN"/>
    <property type="match status" value="1"/>
</dbReference>
<sequence length="176" mass="19180">MLRGLVLMTGLLLAAACGRNDRFETPASLGQLDPARMSFAISEVMSLQANGQRVWCVPFARNASGIQIRGDAHTWWAAAEGEYRRGTKPSVGAVMVFSKSSSLTRGHVAVVSRVVSKREVLIDHANWSRNQISRSMSVIDVSKRGDWSAVRVESIPGAYGSTYPVSGFIYPNAYDT</sequence>
<accession>A0A0A0EGI5</accession>
<keyword evidence="3" id="KW-1185">Reference proteome</keyword>
<dbReference type="InterPro" id="IPR007921">
    <property type="entry name" value="CHAP_dom"/>
</dbReference>
<dbReference type="eggNOG" id="COG3942">
    <property type="taxonomic scope" value="Bacteria"/>
</dbReference>
<dbReference type="STRING" id="1461694.ATO9_05110"/>
<dbReference type="SUPFAM" id="SSF54001">
    <property type="entry name" value="Cysteine proteinases"/>
    <property type="match status" value="1"/>
</dbReference>
<feature type="domain" description="Peptidase C51" evidence="1">
    <location>
        <begin position="31"/>
        <end position="151"/>
    </location>
</feature>
<dbReference type="EMBL" id="AQQX01000002">
    <property type="protein sequence ID" value="KGM49405.1"/>
    <property type="molecule type" value="Genomic_DNA"/>
</dbReference>
<protein>
    <submittedName>
        <fullName evidence="2">Chap</fullName>
    </submittedName>
</protein>
<evidence type="ECO:0000313" key="2">
    <source>
        <dbReference type="EMBL" id="KGM49405.1"/>
    </source>
</evidence>
<proteinExistence type="predicted"/>
<dbReference type="PROSITE" id="PS50911">
    <property type="entry name" value="CHAP"/>
    <property type="match status" value="1"/>
</dbReference>
<gene>
    <name evidence="2" type="ORF">ATO9_05110</name>
</gene>
<dbReference type="Gene3D" id="3.90.1720.10">
    <property type="entry name" value="endopeptidase domain like (from Nostoc punctiforme)"/>
    <property type="match status" value="1"/>
</dbReference>
<evidence type="ECO:0000259" key="1">
    <source>
        <dbReference type="PROSITE" id="PS50911"/>
    </source>
</evidence>
<dbReference type="InterPro" id="IPR038765">
    <property type="entry name" value="Papain-like_cys_pep_sf"/>
</dbReference>
<comment type="caution">
    <text evidence="2">The sequence shown here is derived from an EMBL/GenBank/DDBJ whole genome shotgun (WGS) entry which is preliminary data.</text>
</comment>